<dbReference type="SMART" id="SM01207">
    <property type="entry name" value="G3P_acyltransf"/>
    <property type="match status" value="1"/>
</dbReference>
<comment type="caution">
    <text evidence="12">The sequence shown here is derived from an EMBL/GenBank/DDBJ whole genome shotgun (WGS) entry which is preliminary data.</text>
</comment>
<keyword evidence="12" id="KW-0012">Acyltransferase</keyword>
<dbReference type="AlphaFoldDB" id="A0A7C4Q2R4"/>
<evidence type="ECO:0000256" key="4">
    <source>
        <dbReference type="ARBA" id="ARBA00022692"/>
    </source>
</evidence>
<evidence type="ECO:0000256" key="8">
    <source>
        <dbReference type="ARBA" id="ARBA00023209"/>
    </source>
</evidence>
<protein>
    <recommendedName>
        <fullName evidence="10">Glycerol-3-phosphate acyltransferase</fullName>
    </recommendedName>
    <alternativeName>
        <fullName evidence="10">Acyl-PO4 G3P acyltransferase</fullName>
    </alternativeName>
    <alternativeName>
        <fullName evidence="10">Acyl-phosphate--glycerol-3-phosphate acyltransferase</fullName>
    </alternativeName>
    <alternativeName>
        <fullName evidence="10">G3P acyltransferase</fullName>
        <shortName evidence="10">GPAT</shortName>
        <ecNumber evidence="10">2.3.1.275</ecNumber>
    </alternativeName>
    <alternativeName>
        <fullName evidence="10">Lysophosphatidic acid synthase</fullName>
        <shortName evidence="10">LPA synthase</shortName>
    </alternativeName>
</protein>
<keyword evidence="8 10" id="KW-0594">Phospholipid biosynthesis</keyword>
<comment type="catalytic activity">
    <reaction evidence="10">
        <text>an acyl phosphate + sn-glycerol 3-phosphate = a 1-acyl-sn-glycero-3-phosphate + phosphate</text>
        <dbReference type="Rhea" id="RHEA:34075"/>
        <dbReference type="ChEBI" id="CHEBI:43474"/>
        <dbReference type="ChEBI" id="CHEBI:57597"/>
        <dbReference type="ChEBI" id="CHEBI:57970"/>
        <dbReference type="ChEBI" id="CHEBI:59918"/>
        <dbReference type="EC" id="2.3.1.275"/>
    </reaction>
</comment>
<dbReference type="UniPathway" id="UPA00085"/>
<dbReference type="EC" id="2.3.1.275" evidence="10"/>
<gene>
    <name evidence="10" type="primary">plsY</name>
    <name evidence="12" type="ORF">ENT17_07595</name>
</gene>
<keyword evidence="1 10" id="KW-1003">Cell membrane</keyword>
<dbReference type="InterPro" id="IPR003811">
    <property type="entry name" value="G3P_acylTferase_PlsY"/>
</dbReference>
<dbReference type="PANTHER" id="PTHR30309">
    <property type="entry name" value="INNER MEMBRANE PROTEIN YGIH"/>
    <property type="match status" value="1"/>
</dbReference>
<keyword evidence="3 10" id="KW-0808">Transferase</keyword>
<evidence type="ECO:0000256" key="1">
    <source>
        <dbReference type="ARBA" id="ARBA00022475"/>
    </source>
</evidence>
<dbReference type="Pfam" id="PF02660">
    <property type="entry name" value="G3P_acyltransf"/>
    <property type="match status" value="1"/>
</dbReference>
<feature type="compositionally biased region" description="Basic and acidic residues" evidence="11">
    <location>
        <begin position="222"/>
        <end position="231"/>
    </location>
</feature>
<sequence length="249" mass="26756">MEGWLTLAVVLLGAYIIGSVPFGLVIVWIARGKDLRQIESGRTGGTNAMRAAGFLAGLFTAIFDVLKGSAAVWLAAYVFPEQVWVRAAAGLLAILGHNYSVFLIESRARGGIRLRGGAGGAPAFGATLALFPPAALIIFPLGVLVYVGIGYASVTTMSIAFFATIIFLVRALQGLSPWEYVAFGVGALAAVLWSLRPNIERLRNGTERAVGLRAYLQKRKELQSENSKKMENGSLKANRHQQEHARKSL</sequence>
<feature type="transmembrane region" description="Helical" evidence="10">
    <location>
        <begin position="51"/>
        <end position="77"/>
    </location>
</feature>
<organism evidence="12">
    <name type="scientific">Bellilinea caldifistulae</name>
    <dbReference type="NCBI Taxonomy" id="360411"/>
    <lineage>
        <taxon>Bacteria</taxon>
        <taxon>Bacillati</taxon>
        <taxon>Chloroflexota</taxon>
        <taxon>Anaerolineae</taxon>
        <taxon>Anaerolineales</taxon>
        <taxon>Anaerolineaceae</taxon>
        <taxon>Bellilinea</taxon>
    </lineage>
</organism>
<dbReference type="EMBL" id="DSXR01000075">
    <property type="protein sequence ID" value="HGS87468.1"/>
    <property type="molecule type" value="Genomic_DNA"/>
</dbReference>
<evidence type="ECO:0000313" key="12">
    <source>
        <dbReference type="EMBL" id="HGS87468.1"/>
    </source>
</evidence>
<dbReference type="GO" id="GO:0005886">
    <property type="term" value="C:plasma membrane"/>
    <property type="evidence" value="ECO:0007669"/>
    <property type="project" value="UniProtKB-SubCell"/>
</dbReference>
<keyword evidence="4 10" id="KW-0812">Transmembrane</keyword>
<dbReference type="PANTHER" id="PTHR30309:SF0">
    <property type="entry name" value="GLYCEROL-3-PHOSPHATE ACYLTRANSFERASE-RELATED"/>
    <property type="match status" value="1"/>
</dbReference>
<feature type="compositionally biased region" description="Basic and acidic residues" evidence="11">
    <location>
        <begin position="240"/>
        <end position="249"/>
    </location>
</feature>
<comment type="subunit">
    <text evidence="10">Probably interacts with PlsX.</text>
</comment>
<evidence type="ECO:0000256" key="3">
    <source>
        <dbReference type="ARBA" id="ARBA00022679"/>
    </source>
</evidence>
<proteinExistence type="inferred from homology"/>
<keyword evidence="9 10" id="KW-1208">Phospholipid metabolism</keyword>
<keyword evidence="5 10" id="KW-1133">Transmembrane helix</keyword>
<feature type="region of interest" description="Disordered" evidence="11">
    <location>
        <begin position="222"/>
        <end position="249"/>
    </location>
</feature>
<evidence type="ECO:0000256" key="5">
    <source>
        <dbReference type="ARBA" id="ARBA00022989"/>
    </source>
</evidence>
<dbReference type="GO" id="GO:0043772">
    <property type="term" value="F:acyl-phosphate glycerol-3-phosphate acyltransferase activity"/>
    <property type="evidence" value="ECO:0007669"/>
    <property type="project" value="UniProtKB-UniRule"/>
</dbReference>
<dbReference type="GO" id="GO:0008654">
    <property type="term" value="P:phospholipid biosynthetic process"/>
    <property type="evidence" value="ECO:0007669"/>
    <property type="project" value="UniProtKB-UniRule"/>
</dbReference>
<evidence type="ECO:0000256" key="7">
    <source>
        <dbReference type="ARBA" id="ARBA00023136"/>
    </source>
</evidence>
<keyword evidence="7 10" id="KW-0472">Membrane</keyword>
<evidence type="ECO:0000256" key="9">
    <source>
        <dbReference type="ARBA" id="ARBA00023264"/>
    </source>
</evidence>
<name>A0A7C4Q2R4_9CHLR</name>
<evidence type="ECO:0000256" key="2">
    <source>
        <dbReference type="ARBA" id="ARBA00022516"/>
    </source>
</evidence>
<feature type="transmembrane region" description="Helical" evidence="10">
    <location>
        <begin position="178"/>
        <end position="195"/>
    </location>
</feature>
<accession>A0A7C4Q2R4</accession>
<comment type="function">
    <text evidence="10">Catalyzes the transfer of an acyl group from acyl-phosphate (acyl-PO(4)) to glycerol-3-phosphate (G3P) to form lysophosphatidic acid (LPA). This enzyme utilizes acyl-phosphate as fatty acyl donor, but not acyl-CoA or acyl-ACP.</text>
</comment>
<comment type="similarity">
    <text evidence="10">Belongs to the PlsY family.</text>
</comment>
<feature type="transmembrane region" description="Helical" evidence="10">
    <location>
        <begin position="116"/>
        <end position="139"/>
    </location>
</feature>
<keyword evidence="2 10" id="KW-0444">Lipid biosynthesis</keyword>
<comment type="subcellular location">
    <subcellularLocation>
        <location evidence="10">Cell membrane</location>
        <topology evidence="10">Multi-pass membrane protein</topology>
    </subcellularLocation>
</comment>
<dbReference type="HAMAP" id="MF_01043">
    <property type="entry name" value="PlsY"/>
    <property type="match status" value="1"/>
</dbReference>
<evidence type="ECO:0000256" key="6">
    <source>
        <dbReference type="ARBA" id="ARBA00023098"/>
    </source>
</evidence>
<reference evidence="12" key="1">
    <citation type="journal article" date="2020" name="mSystems">
        <title>Genome- and Community-Level Interaction Insights into Carbon Utilization and Element Cycling Functions of Hydrothermarchaeota in Hydrothermal Sediment.</title>
        <authorList>
            <person name="Zhou Z."/>
            <person name="Liu Y."/>
            <person name="Xu W."/>
            <person name="Pan J."/>
            <person name="Luo Z.H."/>
            <person name="Li M."/>
        </authorList>
    </citation>
    <scope>NUCLEOTIDE SEQUENCE [LARGE SCALE GENOMIC DNA]</scope>
    <source>
        <strain evidence="12">SpSt-556</strain>
    </source>
</reference>
<comment type="pathway">
    <text evidence="10">Lipid metabolism; phospholipid metabolism.</text>
</comment>
<keyword evidence="6 10" id="KW-0443">Lipid metabolism</keyword>
<feature type="transmembrane region" description="Helical" evidence="10">
    <location>
        <begin position="6"/>
        <end position="30"/>
    </location>
</feature>
<feature type="transmembrane region" description="Helical" evidence="10">
    <location>
        <begin position="145"/>
        <end position="169"/>
    </location>
</feature>
<feature type="transmembrane region" description="Helical" evidence="10">
    <location>
        <begin position="83"/>
        <end position="104"/>
    </location>
</feature>
<evidence type="ECO:0000256" key="11">
    <source>
        <dbReference type="SAM" id="MobiDB-lite"/>
    </source>
</evidence>
<evidence type="ECO:0000256" key="10">
    <source>
        <dbReference type="HAMAP-Rule" id="MF_01043"/>
    </source>
</evidence>